<comment type="caution">
    <text evidence="2">The sequence shown here is derived from an EMBL/GenBank/DDBJ whole genome shotgun (WGS) entry which is preliminary data.</text>
</comment>
<reference evidence="2 3" key="1">
    <citation type="submission" date="2021-07" db="EMBL/GenBank/DDBJ databases">
        <title>The Aristolochia fimbriata genome: insights into angiosperm evolution, floral development and chemical biosynthesis.</title>
        <authorList>
            <person name="Jiao Y."/>
        </authorList>
    </citation>
    <scope>NUCLEOTIDE SEQUENCE [LARGE SCALE GENOMIC DNA]</scope>
    <source>
        <strain evidence="2">IBCAS-2021</strain>
        <tissue evidence="2">Leaf</tissue>
    </source>
</reference>
<dbReference type="AlphaFoldDB" id="A0AAV7F1Q3"/>
<keyword evidence="1" id="KW-0812">Transmembrane</keyword>
<name>A0AAV7F1Q3_ARIFI</name>
<protein>
    <submittedName>
        <fullName evidence="2">Uncharacterized protein</fullName>
    </submittedName>
</protein>
<sequence>MLYNVIRRPLRLRLCPLYDLIFLSSLLVAAGSVGTFVDLTLEGLSEENLYFLSLVIRNGCASGGSCDSERRAECGQGDLDCGHAGSVCRWLVENASLERAEEDQGIL</sequence>
<evidence type="ECO:0000256" key="1">
    <source>
        <dbReference type="SAM" id="Phobius"/>
    </source>
</evidence>
<proteinExistence type="predicted"/>
<dbReference type="Proteomes" id="UP000825729">
    <property type="component" value="Unassembled WGS sequence"/>
</dbReference>
<keyword evidence="3" id="KW-1185">Reference proteome</keyword>
<dbReference type="EMBL" id="JAINDJ010000003">
    <property type="protein sequence ID" value="KAG9453781.1"/>
    <property type="molecule type" value="Genomic_DNA"/>
</dbReference>
<accession>A0AAV7F1Q3</accession>
<evidence type="ECO:0000313" key="3">
    <source>
        <dbReference type="Proteomes" id="UP000825729"/>
    </source>
</evidence>
<evidence type="ECO:0000313" key="2">
    <source>
        <dbReference type="EMBL" id="KAG9453781.1"/>
    </source>
</evidence>
<keyword evidence="1" id="KW-0472">Membrane</keyword>
<organism evidence="2 3">
    <name type="scientific">Aristolochia fimbriata</name>
    <name type="common">White veined hardy Dutchman's pipe vine</name>
    <dbReference type="NCBI Taxonomy" id="158543"/>
    <lineage>
        <taxon>Eukaryota</taxon>
        <taxon>Viridiplantae</taxon>
        <taxon>Streptophyta</taxon>
        <taxon>Embryophyta</taxon>
        <taxon>Tracheophyta</taxon>
        <taxon>Spermatophyta</taxon>
        <taxon>Magnoliopsida</taxon>
        <taxon>Magnoliidae</taxon>
        <taxon>Piperales</taxon>
        <taxon>Aristolochiaceae</taxon>
        <taxon>Aristolochia</taxon>
    </lineage>
</organism>
<feature type="transmembrane region" description="Helical" evidence="1">
    <location>
        <begin position="20"/>
        <end position="41"/>
    </location>
</feature>
<keyword evidence="1" id="KW-1133">Transmembrane helix</keyword>
<gene>
    <name evidence="2" type="ORF">H6P81_006685</name>
</gene>